<dbReference type="AlphaFoldDB" id="A0A392R3Z8"/>
<accession>A0A392R3Z8</accession>
<name>A0A392R3Z8_9FABA</name>
<protein>
    <submittedName>
        <fullName evidence="1">Uncharacterized protein</fullName>
    </submittedName>
</protein>
<feature type="non-terminal residue" evidence="1">
    <location>
        <position position="44"/>
    </location>
</feature>
<organism evidence="1 2">
    <name type="scientific">Trifolium medium</name>
    <dbReference type="NCBI Taxonomy" id="97028"/>
    <lineage>
        <taxon>Eukaryota</taxon>
        <taxon>Viridiplantae</taxon>
        <taxon>Streptophyta</taxon>
        <taxon>Embryophyta</taxon>
        <taxon>Tracheophyta</taxon>
        <taxon>Spermatophyta</taxon>
        <taxon>Magnoliopsida</taxon>
        <taxon>eudicotyledons</taxon>
        <taxon>Gunneridae</taxon>
        <taxon>Pentapetalae</taxon>
        <taxon>rosids</taxon>
        <taxon>fabids</taxon>
        <taxon>Fabales</taxon>
        <taxon>Fabaceae</taxon>
        <taxon>Papilionoideae</taxon>
        <taxon>50 kb inversion clade</taxon>
        <taxon>NPAAA clade</taxon>
        <taxon>Hologalegina</taxon>
        <taxon>IRL clade</taxon>
        <taxon>Trifolieae</taxon>
        <taxon>Trifolium</taxon>
    </lineage>
</organism>
<dbReference type="Proteomes" id="UP000265520">
    <property type="component" value="Unassembled WGS sequence"/>
</dbReference>
<keyword evidence="2" id="KW-1185">Reference proteome</keyword>
<comment type="caution">
    <text evidence="1">The sequence shown here is derived from an EMBL/GenBank/DDBJ whole genome shotgun (WGS) entry which is preliminary data.</text>
</comment>
<evidence type="ECO:0000313" key="2">
    <source>
        <dbReference type="Proteomes" id="UP000265520"/>
    </source>
</evidence>
<sequence length="44" mass="4775">MQDNIRWVSWHPSREECFVLNVDGSCLGDSGRAGAGGLIRRGDG</sequence>
<evidence type="ECO:0000313" key="1">
    <source>
        <dbReference type="EMBL" id="MCI31293.1"/>
    </source>
</evidence>
<reference evidence="1 2" key="1">
    <citation type="journal article" date="2018" name="Front. Plant Sci.">
        <title>Red Clover (Trifolium pratense) and Zigzag Clover (T. medium) - A Picture of Genomic Similarities and Differences.</title>
        <authorList>
            <person name="Dluhosova J."/>
            <person name="Istvanek J."/>
            <person name="Nedelnik J."/>
            <person name="Repkova J."/>
        </authorList>
    </citation>
    <scope>NUCLEOTIDE SEQUENCE [LARGE SCALE GENOMIC DNA]</scope>
    <source>
        <strain evidence="2">cv. 10/8</strain>
        <tissue evidence="1">Leaf</tissue>
    </source>
</reference>
<dbReference type="EMBL" id="LXQA010186076">
    <property type="protein sequence ID" value="MCI31293.1"/>
    <property type="molecule type" value="Genomic_DNA"/>
</dbReference>
<proteinExistence type="predicted"/>